<evidence type="ECO:0000256" key="1">
    <source>
        <dbReference type="ARBA" id="ARBA00004141"/>
    </source>
</evidence>
<dbReference type="GO" id="GO:0016020">
    <property type="term" value="C:membrane"/>
    <property type="evidence" value="ECO:0007669"/>
    <property type="project" value="UniProtKB-SubCell"/>
</dbReference>
<dbReference type="GO" id="GO:0055085">
    <property type="term" value="P:transmembrane transport"/>
    <property type="evidence" value="ECO:0007669"/>
    <property type="project" value="TreeGrafter"/>
</dbReference>
<dbReference type="AlphaFoldDB" id="A0A2S2E0T5"/>
<organism evidence="7 8">
    <name type="scientific">Saliniradius amylolyticus</name>
    <dbReference type="NCBI Taxonomy" id="2183582"/>
    <lineage>
        <taxon>Bacteria</taxon>
        <taxon>Pseudomonadati</taxon>
        <taxon>Pseudomonadota</taxon>
        <taxon>Gammaproteobacteria</taxon>
        <taxon>Alteromonadales</taxon>
        <taxon>Alteromonadaceae</taxon>
        <taxon>Saliniradius</taxon>
    </lineage>
</organism>
<comment type="subcellular location">
    <subcellularLocation>
        <location evidence="1">Membrane</location>
        <topology evidence="1">Multi-pass membrane protein</topology>
    </subcellularLocation>
</comment>
<evidence type="ECO:0000256" key="5">
    <source>
        <dbReference type="ARBA" id="ARBA00023136"/>
    </source>
</evidence>
<keyword evidence="8" id="KW-1185">Reference proteome</keyword>
<feature type="transmembrane region" description="Helical" evidence="6">
    <location>
        <begin position="147"/>
        <end position="168"/>
    </location>
</feature>
<dbReference type="PANTHER" id="PTHR21716">
    <property type="entry name" value="TRANSMEMBRANE PROTEIN"/>
    <property type="match status" value="1"/>
</dbReference>
<accession>A0A2S2E0T5</accession>
<dbReference type="EMBL" id="CP029347">
    <property type="protein sequence ID" value="AWL11261.1"/>
    <property type="molecule type" value="Genomic_DNA"/>
</dbReference>
<feature type="transmembrane region" description="Helical" evidence="6">
    <location>
        <begin position="194"/>
        <end position="216"/>
    </location>
</feature>
<proteinExistence type="inferred from homology"/>
<keyword evidence="7" id="KW-0436">Ligase</keyword>
<evidence type="ECO:0000256" key="2">
    <source>
        <dbReference type="ARBA" id="ARBA00009773"/>
    </source>
</evidence>
<dbReference type="OrthoDB" id="9799225at2"/>
<dbReference type="Pfam" id="PF01594">
    <property type="entry name" value="AI-2E_transport"/>
    <property type="match status" value="1"/>
</dbReference>
<keyword evidence="5 6" id="KW-0472">Membrane</keyword>
<dbReference type="Proteomes" id="UP000245728">
    <property type="component" value="Chromosome"/>
</dbReference>
<dbReference type="GO" id="GO:0004639">
    <property type="term" value="F:phosphoribosylaminoimidazolesuccinocarboxamide synthase activity"/>
    <property type="evidence" value="ECO:0007669"/>
    <property type="project" value="UniProtKB-EC"/>
</dbReference>
<sequence>MIIVGVTTLHLAQGFLLPVTIAGLLALMLSPAVKWLMRCHCPKPLASVLMILLSIALIIGALWLVMPALGQWMSTAPEKIEHFLHSDQDLQSSIAELSRNIEQTSKTVDKAVEQMMAGEGTNPIVVEQETWPNALLSGLQLGLTNTLLILALTLFLLISGDRLAINLIKLNKDHQHRKRLVSLFHHLRAETSRYLGAVTLVNLSLGVLSSTLFWFLNVPLAWMWLVLITLLRFIPYVGLSVVSLLLLLVCMTHFPHWWQAALPVGLFLVLATLYGFVIDTLVHSVRLSLNPVVVFVAVIFWGWLWGIPGAIIAVPLLTIMVAFAQAMGWQGVLTVVTRNPRRAKES</sequence>
<feature type="transmembrane region" description="Helical" evidence="6">
    <location>
        <begin position="45"/>
        <end position="66"/>
    </location>
</feature>
<dbReference type="InterPro" id="IPR002549">
    <property type="entry name" value="AI-2E-like"/>
</dbReference>
<evidence type="ECO:0000256" key="3">
    <source>
        <dbReference type="ARBA" id="ARBA00022692"/>
    </source>
</evidence>
<keyword evidence="4 6" id="KW-1133">Transmembrane helix</keyword>
<dbReference type="KEGG" id="salh:HMF8227_00765"/>
<feature type="transmembrane region" description="Helical" evidence="6">
    <location>
        <begin position="298"/>
        <end position="323"/>
    </location>
</feature>
<feature type="transmembrane region" description="Helical" evidence="6">
    <location>
        <begin position="260"/>
        <end position="278"/>
    </location>
</feature>
<evidence type="ECO:0000256" key="6">
    <source>
        <dbReference type="SAM" id="Phobius"/>
    </source>
</evidence>
<dbReference type="PANTHER" id="PTHR21716:SF16">
    <property type="entry name" value="BLL1467 PROTEIN"/>
    <property type="match status" value="1"/>
</dbReference>
<evidence type="ECO:0000313" key="8">
    <source>
        <dbReference type="Proteomes" id="UP000245728"/>
    </source>
</evidence>
<gene>
    <name evidence="7" type="primary">purC</name>
    <name evidence="7" type="ORF">HMF8227_00765</name>
</gene>
<dbReference type="RefSeq" id="WP_109338923.1">
    <property type="nucleotide sequence ID" value="NZ_CP029347.1"/>
</dbReference>
<feature type="transmembrane region" description="Helical" evidence="6">
    <location>
        <begin position="15"/>
        <end position="33"/>
    </location>
</feature>
<feature type="transmembrane region" description="Helical" evidence="6">
    <location>
        <begin position="222"/>
        <end position="248"/>
    </location>
</feature>
<evidence type="ECO:0000256" key="4">
    <source>
        <dbReference type="ARBA" id="ARBA00022989"/>
    </source>
</evidence>
<keyword evidence="3 6" id="KW-0812">Transmembrane</keyword>
<name>A0A2S2E0T5_9ALTE</name>
<dbReference type="EC" id="6.3.2.6" evidence="7"/>
<protein>
    <submittedName>
        <fullName evidence="7">Phosphoribosylaminoimidazolesuccinocarboxamide synthase</fullName>
        <ecNumber evidence="7">6.3.2.6</ecNumber>
    </submittedName>
</protein>
<reference evidence="7 8" key="1">
    <citation type="submission" date="2018-05" db="EMBL/GenBank/DDBJ databases">
        <title>Salinimonas sp. HMF8227 Genome sequencing and assembly.</title>
        <authorList>
            <person name="Kang H."/>
            <person name="Kang J."/>
            <person name="Cha I."/>
            <person name="Kim H."/>
            <person name="Joh K."/>
        </authorList>
    </citation>
    <scope>NUCLEOTIDE SEQUENCE [LARGE SCALE GENOMIC DNA]</scope>
    <source>
        <strain evidence="7 8">HMF8227</strain>
    </source>
</reference>
<comment type="similarity">
    <text evidence="2">Belongs to the autoinducer-2 exporter (AI-2E) (TC 2.A.86) family.</text>
</comment>
<evidence type="ECO:0000313" key="7">
    <source>
        <dbReference type="EMBL" id="AWL11261.1"/>
    </source>
</evidence>